<evidence type="ECO:0008006" key="3">
    <source>
        <dbReference type="Google" id="ProtNLM"/>
    </source>
</evidence>
<proteinExistence type="predicted"/>
<name>A0A0F3IT45_9PROT</name>
<dbReference type="Gene3D" id="3.30.300.20">
    <property type="match status" value="1"/>
</dbReference>
<dbReference type="InterPro" id="IPR003718">
    <property type="entry name" value="OsmC/Ohr_fam"/>
</dbReference>
<gene>
    <name evidence="1" type="ORF">VZ95_08545</name>
</gene>
<reference evidence="1 2" key="1">
    <citation type="submission" date="2015-03" db="EMBL/GenBank/DDBJ databases">
        <title>Draft genome sequence of Elstera litoralis.</title>
        <authorList>
            <person name="Rahalkar M.C."/>
            <person name="Dhakephalkar P.K."/>
            <person name="Pore S.D."/>
            <person name="Arora P."/>
            <person name="Kapse N.G."/>
            <person name="Pandit P.S."/>
        </authorList>
    </citation>
    <scope>NUCLEOTIDE SEQUENCE [LARGE SCALE GENOMIC DNA]</scope>
    <source>
        <strain evidence="1 2">Dia-1</strain>
    </source>
</reference>
<dbReference type="AlphaFoldDB" id="A0A0F3IT45"/>
<dbReference type="SUPFAM" id="SSF82784">
    <property type="entry name" value="OsmC-like"/>
    <property type="match status" value="1"/>
</dbReference>
<comment type="caution">
    <text evidence="1">The sequence shown here is derived from an EMBL/GenBank/DDBJ whole genome shotgun (WGS) entry which is preliminary data.</text>
</comment>
<evidence type="ECO:0000313" key="1">
    <source>
        <dbReference type="EMBL" id="KJV09881.1"/>
    </source>
</evidence>
<sequence>MHERLVTVAESGNGPYGQFITAGHHVLSADEPESVGGKDTGPDPYELLLSALGACTSMTLRMYAQRKQFPLEKIEVRLRHLVRADKENRDKFERIITLHGPLTDEQRQRLLEVADRCPVSETLKRSSEIQSSLTPGI</sequence>
<organism evidence="1 2">
    <name type="scientific">Elstera litoralis</name>
    <dbReference type="NCBI Taxonomy" id="552518"/>
    <lineage>
        <taxon>Bacteria</taxon>
        <taxon>Pseudomonadati</taxon>
        <taxon>Pseudomonadota</taxon>
        <taxon>Alphaproteobacteria</taxon>
        <taxon>Rhodospirillales</taxon>
        <taxon>Rhodospirillaceae</taxon>
        <taxon>Elstera</taxon>
    </lineage>
</organism>
<dbReference type="InterPro" id="IPR036102">
    <property type="entry name" value="OsmC/Ohrsf"/>
</dbReference>
<dbReference type="EMBL" id="LAJY01000196">
    <property type="protein sequence ID" value="KJV09881.1"/>
    <property type="molecule type" value="Genomic_DNA"/>
</dbReference>
<accession>A0A0F3IT45</accession>
<dbReference type="Pfam" id="PF02566">
    <property type="entry name" value="OsmC"/>
    <property type="match status" value="1"/>
</dbReference>
<dbReference type="OrthoDB" id="9789573at2"/>
<keyword evidence="2" id="KW-1185">Reference proteome</keyword>
<dbReference type="RefSeq" id="WP_045775475.1">
    <property type="nucleotide sequence ID" value="NZ_LAJY01000196.1"/>
</dbReference>
<dbReference type="PANTHER" id="PTHR39624">
    <property type="entry name" value="PROTEIN INVOLVED IN RIMO-MEDIATED BETA-METHYLTHIOLATION OF RIBOSOMAL PROTEIN S12 YCAO"/>
    <property type="match status" value="1"/>
</dbReference>
<dbReference type="InterPro" id="IPR015946">
    <property type="entry name" value="KH_dom-like_a/b"/>
</dbReference>
<protein>
    <recommendedName>
        <fullName evidence="3">Osmotically inducible protein C</fullName>
    </recommendedName>
</protein>
<dbReference type="PANTHER" id="PTHR39624:SF2">
    <property type="entry name" value="OSMC-LIKE PROTEIN"/>
    <property type="match status" value="1"/>
</dbReference>
<dbReference type="PATRIC" id="fig|552518.3.peg.965"/>
<evidence type="ECO:0000313" key="2">
    <source>
        <dbReference type="Proteomes" id="UP000033774"/>
    </source>
</evidence>
<dbReference type="Proteomes" id="UP000033774">
    <property type="component" value="Unassembled WGS sequence"/>
</dbReference>